<dbReference type="RefSeq" id="WP_028930973.1">
    <property type="nucleotide sequence ID" value="NZ_AUII01000018.1"/>
</dbReference>
<dbReference type="Gene3D" id="3.90.79.10">
    <property type="entry name" value="Nucleoside Triphosphate Pyrophosphohydrolase"/>
    <property type="match status" value="1"/>
</dbReference>
<evidence type="ECO:0000256" key="2">
    <source>
        <dbReference type="ARBA" id="ARBA00005582"/>
    </source>
</evidence>
<proteinExistence type="inferred from homology"/>
<keyword evidence="7" id="KW-1185">Reference proteome</keyword>
<comment type="cofactor">
    <cofactor evidence="1">
        <name>Mg(2+)</name>
        <dbReference type="ChEBI" id="CHEBI:18420"/>
    </cofactor>
</comment>
<dbReference type="AlphaFoldDB" id="A0A511D7K3"/>
<dbReference type="PANTHER" id="PTHR43046:SF16">
    <property type="entry name" value="ADP-RIBOSE PYROPHOSPHATASE YJHB-RELATED"/>
    <property type="match status" value="1"/>
</dbReference>
<evidence type="ECO:0000256" key="3">
    <source>
        <dbReference type="ARBA" id="ARBA00022801"/>
    </source>
</evidence>
<dbReference type="InterPro" id="IPR000086">
    <property type="entry name" value="NUDIX_hydrolase_dom"/>
</dbReference>
<dbReference type="PROSITE" id="PS51462">
    <property type="entry name" value="NUDIX"/>
    <property type="match status" value="1"/>
</dbReference>
<evidence type="ECO:0000259" key="5">
    <source>
        <dbReference type="PROSITE" id="PS51462"/>
    </source>
</evidence>
<evidence type="ECO:0000256" key="4">
    <source>
        <dbReference type="RuleBase" id="RU003476"/>
    </source>
</evidence>
<sequence length="160" mass="17636">MGRIDYYDDPQAPAINSVVPSVTVAVRDSVGRLLLIHKIDNGYWALPGGGHDPGESITDTAVREVREETGINVRVTGLVGTYTDPKHVMAYDDGEVRQQFSLCFHAVPLDESETPREDGTETKAAVWVEPADVPGLSIHPSMRRRVDHALDEQRTEPYLG</sequence>
<dbReference type="STRING" id="1123024.GCA_000423625_03507"/>
<accession>A0A511D7K3</accession>
<dbReference type="GO" id="GO:0016787">
    <property type="term" value="F:hydrolase activity"/>
    <property type="evidence" value="ECO:0007669"/>
    <property type="project" value="UniProtKB-KW"/>
</dbReference>
<evidence type="ECO:0000256" key="1">
    <source>
        <dbReference type="ARBA" id="ARBA00001946"/>
    </source>
</evidence>
<dbReference type="PROSITE" id="PS00893">
    <property type="entry name" value="NUDIX_BOX"/>
    <property type="match status" value="1"/>
</dbReference>
<comment type="caution">
    <text evidence="6">The sequence shown here is derived from an EMBL/GenBank/DDBJ whole genome shotgun (WGS) entry which is preliminary data.</text>
</comment>
<dbReference type="Proteomes" id="UP000321328">
    <property type="component" value="Unassembled WGS sequence"/>
</dbReference>
<organism evidence="6 7">
    <name type="scientific">Pseudonocardia asaccharolytica DSM 44247 = NBRC 16224</name>
    <dbReference type="NCBI Taxonomy" id="1123024"/>
    <lineage>
        <taxon>Bacteria</taxon>
        <taxon>Bacillati</taxon>
        <taxon>Actinomycetota</taxon>
        <taxon>Actinomycetes</taxon>
        <taxon>Pseudonocardiales</taxon>
        <taxon>Pseudonocardiaceae</taxon>
        <taxon>Pseudonocardia</taxon>
    </lineage>
</organism>
<evidence type="ECO:0000313" key="6">
    <source>
        <dbReference type="EMBL" id="GEL20742.1"/>
    </source>
</evidence>
<feature type="domain" description="Nudix hydrolase" evidence="5">
    <location>
        <begin position="17"/>
        <end position="150"/>
    </location>
</feature>
<comment type="similarity">
    <text evidence="2 4">Belongs to the Nudix hydrolase family.</text>
</comment>
<dbReference type="InterPro" id="IPR020476">
    <property type="entry name" value="Nudix_hydrolase"/>
</dbReference>
<dbReference type="EMBL" id="BJVI01000088">
    <property type="protein sequence ID" value="GEL20742.1"/>
    <property type="molecule type" value="Genomic_DNA"/>
</dbReference>
<dbReference type="SUPFAM" id="SSF55811">
    <property type="entry name" value="Nudix"/>
    <property type="match status" value="1"/>
</dbReference>
<gene>
    <name evidence="6" type="ORF">PA7_45790</name>
</gene>
<dbReference type="InterPro" id="IPR020084">
    <property type="entry name" value="NUDIX_hydrolase_CS"/>
</dbReference>
<dbReference type="Pfam" id="PF00293">
    <property type="entry name" value="NUDIX"/>
    <property type="match status" value="1"/>
</dbReference>
<name>A0A511D7K3_9PSEU</name>
<dbReference type="InterPro" id="IPR015797">
    <property type="entry name" value="NUDIX_hydrolase-like_dom_sf"/>
</dbReference>
<keyword evidence="3 4" id="KW-0378">Hydrolase</keyword>
<protein>
    <submittedName>
        <fullName evidence="6">NUDIX hydrolase</fullName>
    </submittedName>
</protein>
<reference evidence="6 7" key="1">
    <citation type="submission" date="2019-07" db="EMBL/GenBank/DDBJ databases">
        <title>Whole genome shotgun sequence of Pseudonocardia asaccharolytica NBRC 16224.</title>
        <authorList>
            <person name="Hosoyama A."/>
            <person name="Uohara A."/>
            <person name="Ohji S."/>
            <person name="Ichikawa N."/>
        </authorList>
    </citation>
    <scope>NUCLEOTIDE SEQUENCE [LARGE SCALE GENOMIC DNA]</scope>
    <source>
        <strain evidence="6 7">NBRC 16224</strain>
    </source>
</reference>
<dbReference type="PRINTS" id="PR00502">
    <property type="entry name" value="NUDIXFAMILY"/>
</dbReference>
<evidence type="ECO:0000313" key="7">
    <source>
        <dbReference type="Proteomes" id="UP000321328"/>
    </source>
</evidence>
<dbReference type="PANTHER" id="PTHR43046">
    <property type="entry name" value="GDP-MANNOSE MANNOSYL HYDROLASE"/>
    <property type="match status" value="1"/>
</dbReference>
<dbReference type="OrthoDB" id="9814308at2"/>